<evidence type="ECO:0000256" key="3">
    <source>
        <dbReference type="ARBA" id="ARBA00022989"/>
    </source>
</evidence>
<dbReference type="GO" id="GO:0016020">
    <property type="term" value="C:membrane"/>
    <property type="evidence" value="ECO:0007669"/>
    <property type="project" value="UniProtKB-SubCell"/>
</dbReference>
<keyword evidence="8" id="KW-1185">Reference proteome</keyword>
<feature type="transmembrane region" description="Helical" evidence="6">
    <location>
        <begin position="193"/>
        <end position="214"/>
    </location>
</feature>
<organism evidence="7 8">
    <name type="scientific">Marinococcus luteus</name>
    <dbReference type="NCBI Taxonomy" id="1122204"/>
    <lineage>
        <taxon>Bacteria</taxon>
        <taxon>Bacillati</taxon>
        <taxon>Bacillota</taxon>
        <taxon>Bacilli</taxon>
        <taxon>Bacillales</taxon>
        <taxon>Bacillaceae</taxon>
        <taxon>Marinococcus</taxon>
    </lineage>
</organism>
<keyword evidence="4 6" id="KW-0472">Membrane</keyword>
<dbReference type="Pfam" id="PF05277">
    <property type="entry name" value="DUF726"/>
    <property type="match status" value="1"/>
</dbReference>
<evidence type="ECO:0000256" key="2">
    <source>
        <dbReference type="ARBA" id="ARBA00022692"/>
    </source>
</evidence>
<dbReference type="InterPro" id="IPR007941">
    <property type="entry name" value="DUF726"/>
</dbReference>
<proteinExistence type="predicted"/>
<dbReference type="AlphaFoldDB" id="A0A1H2TFG1"/>
<keyword evidence="5" id="KW-0175">Coiled coil</keyword>
<keyword evidence="3 6" id="KW-1133">Transmembrane helix</keyword>
<keyword evidence="2 6" id="KW-0812">Transmembrane</keyword>
<accession>A0A1H2TFG1</accession>
<evidence type="ECO:0000313" key="7">
    <source>
        <dbReference type="EMBL" id="SDW42578.1"/>
    </source>
</evidence>
<evidence type="ECO:0000313" key="8">
    <source>
        <dbReference type="Proteomes" id="UP000199488"/>
    </source>
</evidence>
<feature type="transmembrane region" description="Helical" evidence="6">
    <location>
        <begin position="226"/>
        <end position="246"/>
    </location>
</feature>
<protein>
    <submittedName>
        <fullName evidence="7">Uncharacterized protein</fullName>
    </submittedName>
</protein>
<reference evidence="7 8" key="1">
    <citation type="submission" date="2016-10" db="EMBL/GenBank/DDBJ databases">
        <authorList>
            <person name="de Groot N.N."/>
        </authorList>
    </citation>
    <scope>NUCLEOTIDE SEQUENCE [LARGE SCALE GENOMIC DNA]</scope>
    <source>
        <strain evidence="7 8">DSM 23126</strain>
    </source>
</reference>
<sequence>MSVLEKFGLDKRQTRLLFSLQRSLVMSDIEFEKNNTIKEKKEEWLQSWVKGVEDVLNGEEYHEWTLVEEEKQLIEECEIAVKNCENLRTPLYLILLELNLFVPYFPVDEIKFKTHERVKYDKKILNYNVVRYARLLDIDEEFIENTNKTFKKSVRSISKVGTKMLAGAGGGALLIALTAGLATPFIAGLAAPAGLAGAAATNAGLAAIGGGAVAAGGMGMAGGMTVIVGGGSIFGSLSGMALGGMLKDSSSLALREGAKLEVIMKEIILSEQHDVRFAQEMIGEQKKVIKKLNEELTDLEMNEKENKKQIKNLSKSIQYLKTTLKRSEHNLDEFV</sequence>
<dbReference type="RefSeq" id="WP_245724035.1">
    <property type="nucleotide sequence ID" value="NZ_FNNC01000002.1"/>
</dbReference>
<comment type="subcellular location">
    <subcellularLocation>
        <location evidence="1">Membrane</location>
        <topology evidence="1">Multi-pass membrane protein</topology>
    </subcellularLocation>
</comment>
<dbReference type="STRING" id="1122204.SAMN05421781_1375"/>
<feature type="coiled-coil region" evidence="5">
    <location>
        <begin position="275"/>
        <end position="316"/>
    </location>
</feature>
<evidence type="ECO:0000256" key="4">
    <source>
        <dbReference type="ARBA" id="ARBA00023136"/>
    </source>
</evidence>
<evidence type="ECO:0000256" key="5">
    <source>
        <dbReference type="SAM" id="Coils"/>
    </source>
</evidence>
<evidence type="ECO:0000256" key="6">
    <source>
        <dbReference type="SAM" id="Phobius"/>
    </source>
</evidence>
<feature type="transmembrane region" description="Helical" evidence="6">
    <location>
        <begin position="165"/>
        <end position="187"/>
    </location>
</feature>
<evidence type="ECO:0000256" key="1">
    <source>
        <dbReference type="ARBA" id="ARBA00004141"/>
    </source>
</evidence>
<name>A0A1H2TFG1_9BACI</name>
<dbReference type="Proteomes" id="UP000199488">
    <property type="component" value="Unassembled WGS sequence"/>
</dbReference>
<dbReference type="EMBL" id="FNNC01000002">
    <property type="protein sequence ID" value="SDW42578.1"/>
    <property type="molecule type" value="Genomic_DNA"/>
</dbReference>
<gene>
    <name evidence="7" type="ORF">SAMN05421781_1375</name>
</gene>